<dbReference type="EMBL" id="LUUK01000078">
    <property type="protein sequence ID" value="OAI22459.1"/>
    <property type="molecule type" value="Genomic_DNA"/>
</dbReference>
<reference evidence="2" key="1">
    <citation type="submission" date="2016-03" db="EMBL/GenBank/DDBJ databases">
        <authorList>
            <person name="Heylen K."/>
            <person name="De Vos P."/>
            <person name="Vekeman B."/>
        </authorList>
    </citation>
    <scope>NUCLEOTIDE SEQUENCE [LARGE SCALE GENOMIC DNA]</scope>
    <source>
        <strain evidence="2">R-45383</strain>
    </source>
</reference>
<protein>
    <submittedName>
        <fullName evidence="1">Uncharacterized protein</fullName>
    </submittedName>
</protein>
<dbReference type="Proteomes" id="UP000077628">
    <property type="component" value="Unassembled WGS sequence"/>
</dbReference>
<comment type="caution">
    <text evidence="1">The sequence shown here is derived from an EMBL/GenBank/DDBJ whole genome shotgun (WGS) entry which is preliminary data.</text>
</comment>
<dbReference type="AlphaFoldDB" id="A0A177NZ48"/>
<evidence type="ECO:0000313" key="1">
    <source>
        <dbReference type="EMBL" id="OAI22459.1"/>
    </source>
</evidence>
<organism evidence="1 2">
    <name type="scientific">Methylomonas koyamae</name>
    <dbReference type="NCBI Taxonomy" id="702114"/>
    <lineage>
        <taxon>Bacteria</taxon>
        <taxon>Pseudomonadati</taxon>
        <taxon>Pseudomonadota</taxon>
        <taxon>Gammaproteobacteria</taxon>
        <taxon>Methylococcales</taxon>
        <taxon>Methylococcaceae</taxon>
        <taxon>Methylomonas</taxon>
    </lineage>
</organism>
<dbReference type="OrthoDB" id="370799at2"/>
<dbReference type="STRING" id="702114.A1355_02295"/>
<dbReference type="RefSeq" id="WP_064026452.1">
    <property type="nucleotide sequence ID" value="NZ_LUUK01000078.1"/>
</dbReference>
<accession>A0A177NZ48</accession>
<gene>
    <name evidence="1" type="ORF">A1355_02295</name>
</gene>
<proteinExistence type="predicted"/>
<sequence>MLSSTFDSQFYGPVFGQLLAEQRLMVLGPGRPDPSVYDTLNSLQIETAFAPRVVKDSNYAALCIAGLWLYYDYLEQSHRISQKITGPSGSYWHAIMHRREPDSGNSKYWLDRTGRHPIFPDLNRQVQQLIADQELPGMAGFLGKQREWDAYGFVDLCELGRKGDAEIEMLCRRIQALEWRLLFDFCFQAATVCHC</sequence>
<evidence type="ECO:0000313" key="2">
    <source>
        <dbReference type="Proteomes" id="UP000077628"/>
    </source>
</evidence>
<keyword evidence="2" id="KW-1185">Reference proteome</keyword>
<name>A0A177NZ48_9GAMM</name>